<evidence type="ECO:0000313" key="9">
    <source>
        <dbReference type="Proteomes" id="UP001500171"/>
    </source>
</evidence>
<dbReference type="PANTHER" id="PTHR47371">
    <property type="entry name" value="LIPOTEICHOIC ACID SYNTHASE"/>
    <property type="match status" value="1"/>
</dbReference>
<organism evidence="8 9">
    <name type="scientific">Orbus sasakiae</name>
    <dbReference type="NCBI Taxonomy" id="1078475"/>
    <lineage>
        <taxon>Bacteria</taxon>
        <taxon>Pseudomonadati</taxon>
        <taxon>Pseudomonadota</taxon>
        <taxon>Gammaproteobacteria</taxon>
        <taxon>Orbales</taxon>
        <taxon>Orbaceae</taxon>
        <taxon>Orbus</taxon>
    </lineage>
</organism>
<reference evidence="9" key="1">
    <citation type="journal article" date="2019" name="Int. J. Syst. Evol. Microbiol.">
        <title>The Global Catalogue of Microorganisms (GCM) 10K type strain sequencing project: providing services to taxonomists for standard genome sequencing and annotation.</title>
        <authorList>
            <consortium name="The Broad Institute Genomics Platform"/>
            <consortium name="The Broad Institute Genome Sequencing Center for Infectious Disease"/>
            <person name="Wu L."/>
            <person name="Ma J."/>
        </authorList>
    </citation>
    <scope>NUCLEOTIDE SEQUENCE [LARGE SCALE GENOMIC DNA]</scope>
    <source>
        <strain evidence="9">JCM 18050</strain>
    </source>
</reference>
<evidence type="ECO:0000256" key="2">
    <source>
        <dbReference type="ARBA" id="ARBA00022475"/>
    </source>
</evidence>
<dbReference type="Pfam" id="PF00884">
    <property type="entry name" value="Sulfatase"/>
    <property type="match status" value="1"/>
</dbReference>
<keyword evidence="2" id="KW-1003">Cell membrane</keyword>
<evidence type="ECO:0000256" key="1">
    <source>
        <dbReference type="ARBA" id="ARBA00004651"/>
    </source>
</evidence>
<feature type="domain" description="Sulfatase N-terminal" evidence="7">
    <location>
        <begin position="126"/>
        <end position="351"/>
    </location>
</feature>
<dbReference type="SUPFAM" id="SSF53649">
    <property type="entry name" value="Alkaline phosphatase-like"/>
    <property type="match status" value="1"/>
</dbReference>
<comment type="caution">
    <text evidence="8">The sequence shown here is derived from an EMBL/GenBank/DDBJ whole genome shotgun (WGS) entry which is preliminary data.</text>
</comment>
<dbReference type="PANTHER" id="PTHR47371:SF3">
    <property type="entry name" value="PHOSPHOGLYCEROL TRANSFERASE I"/>
    <property type="match status" value="1"/>
</dbReference>
<sequence length="438" mass="49420">MELISIYFSGGFIDYQFYVNLNINDIIEGLFIFKLQALLTIVVFFVFVFLLFKLASICQRKLNVMLRLMGLVIAVISLNYAHGPIDKLGEIYQVTQSPKIAFNDALQKFNLSDYPTKDQIQTVAGKNIIVISVESFEQGFFDLEQITPNLNKLRQKYAFYPNMPMSTGSSWTTASMYTYMTGMPFLIGGMNTTPLSDVTQTQLVSLGDVLHKANYQTKYIIGSPTFAGIGHIISMFGIDIICEKNYPGVYPPAPFGLYDKDTFDIARKQVDELSQNDKPFALFISTISTHAPNGFYDERMETVINQHQDNMSFVASSLDYNLSQFIAYLEQKRILDNTVFYIFPDHLMMGSGTQTIANLSKNERRLYLLTNAAAADLPYAVTDNIYQVDMPRIILDGAKVKSNAKFLTDYLEKGLNKKVFIEEHKSDIATINQSAGAE</sequence>
<dbReference type="Gene3D" id="3.40.720.10">
    <property type="entry name" value="Alkaline Phosphatase, subunit A"/>
    <property type="match status" value="1"/>
</dbReference>
<accession>A0ABP9NA82</accession>
<dbReference type="InterPro" id="IPR050448">
    <property type="entry name" value="OpgB/LTA_synthase_biosynth"/>
</dbReference>
<evidence type="ECO:0000256" key="5">
    <source>
        <dbReference type="ARBA" id="ARBA00023136"/>
    </source>
</evidence>
<keyword evidence="4 6" id="KW-1133">Transmembrane helix</keyword>
<keyword evidence="3 6" id="KW-0812">Transmembrane</keyword>
<comment type="subcellular location">
    <subcellularLocation>
        <location evidence="1">Cell membrane</location>
        <topology evidence="1">Multi-pass membrane protein</topology>
    </subcellularLocation>
</comment>
<dbReference type="CDD" id="cd16015">
    <property type="entry name" value="LTA_synthase"/>
    <property type="match status" value="1"/>
</dbReference>
<keyword evidence="9" id="KW-1185">Reference proteome</keyword>
<evidence type="ECO:0000256" key="4">
    <source>
        <dbReference type="ARBA" id="ARBA00022989"/>
    </source>
</evidence>
<keyword evidence="5 6" id="KW-0472">Membrane</keyword>
<evidence type="ECO:0000313" key="8">
    <source>
        <dbReference type="EMBL" id="GAA5111566.1"/>
    </source>
</evidence>
<gene>
    <name evidence="8" type="ORF">GCM10023211_17170</name>
</gene>
<name>A0ABP9NA82_9GAMM</name>
<evidence type="ECO:0000259" key="7">
    <source>
        <dbReference type="Pfam" id="PF00884"/>
    </source>
</evidence>
<evidence type="ECO:0000256" key="6">
    <source>
        <dbReference type="SAM" id="Phobius"/>
    </source>
</evidence>
<feature type="transmembrane region" description="Helical" evidence="6">
    <location>
        <begin position="31"/>
        <end position="52"/>
    </location>
</feature>
<protein>
    <recommendedName>
        <fullName evidence="7">Sulfatase N-terminal domain-containing protein</fullName>
    </recommendedName>
</protein>
<dbReference type="EMBL" id="BAABHY010000003">
    <property type="protein sequence ID" value="GAA5111566.1"/>
    <property type="molecule type" value="Genomic_DNA"/>
</dbReference>
<dbReference type="InterPro" id="IPR000917">
    <property type="entry name" value="Sulfatase_N"/>
</dbReference>
<dbReference type="Proteomes" id="UP001500171">
    <property type="component" value="Unassembled WGS sequence"/>
</dbReference>
<feature type="transmembrane region" description="Helical" evidence="6">
    <location>
        <begin position="64"/>
        <end position="81"/>
    </location>
</feature>
<proteinExistence type="predicted"/>
<dbReference type="InterPro" id="IPR017850">
    <property type="entry name" value="Alkaline_phosphatase_core_sf"/>
</dbReference>
<evidence type="ECO:0000256" key="3">
    <source>
        <dbReference type="ARBA" id="ARBA00022692"/>
    </source>
</evidence>